<keyword evidence="1" id="KW-0862">Zinc</keyword>
<keyword evidence="1" id="KW-0479">Metal-binding</keyword>
<name>A0A0Z8FKS4_STRSU</name>
<feature type="binding site" evidence="1">
    <location>
        <position position="817"/>
    </location>
    <ligand>
        <name>Zn(2+)</name>
        <dbReference type="ChEBI" id="CHEBI:29105"/>
    </ligand>
</feature>
<feature type="binding site" evidence="1">
    <location>
        <position position="816"/>
    </location>
    <ligand>
        <name>Zn(2+)</name>
        <dbReference type="ChEBI" id="CHEBI:29105"/>
    </ligand>
</feature>
<accession>A0A0Z8FKS4</accession>
<organism evidence="3 4">
    <name type="scientific">Streptococcus suis</name>
    <dbReference type="NCBI Taxonomy" id="1307"/>
    <lineage>
        <taxon>Bacteria</taxon>
        <taxon>Bacillati</taxon>
        <taxon>Bacillota</taxon>
        <taxon>Bacilli</taxon>
        <taxon>Lactobacillales</taxon>
        <taxon>Streptococcaceae</taxon>
        <taxon>Streptococcus</taxon>
    </lineage>
</organism>
<dbReference type="Pfam" id="PF05147">
    <property type="entry name" value="LANC_like"/>
    <property type="match status" value="1"/>
</dbReference>
<feature type="domain" description="Lantibiotic biosynthesis protein dehydration" evidence="2">
    <location>
        <begin position="103"/>
        <end position="474"/>
    </location>
</feature>
<feature type="binding site" evidence="1">
    <location>
        <position position="769"/>
    </location>
    <ligand>
        <name>Zn(2+)</name>
        <dbReference type="ChEBI" id="CHEBI:29105"/>
    </ligand>
</feature>
<sequence>MEVCLTESLKNFFKDDLEQFEIKLEEISRRNIDIPSIVIQIKRCCYQILEKNLWQLSYKVFTYEFHKFREENNFPINKGSSVAYNHYVSQFNETTISVWFEKYPVYYELIKNSVKNLLEYLTDVINNYYKDYTLLEDAFLSKNTRIEQVYPMDSDPHNGGRIVLCFVDSNSQRIIYKPRSLTVDKLVREIFQDALNIENTLGFIPVPLSLDCEGYGWQEYIEKSHVNHCELDKSYFNLGYCSAVFSCLGAVDLHDENIIFNKNRPYFIDLETVFQPANKRVIKNLVDTVNEMLLNSIVTTTIMPSKLSVFPHDILIGGINTLFPQETNEKVFRLKDFGTDGMDIVKETIKSTKQSTSFLFDSARDIRPLEFQTEFIAGYEKGYYKVLQSKNQIKRVVSEGDCILRVVLRPTTQYYLLIDACLYPENLTSPESINNNVLNYIKSSKIFTSDLDTQNIISEEKDMLISGDIPYFYIKYDSNYLETFSGFQSRCFEMSPKENLLNRLDKSSEKQLSLDKRFIAEGFSYIRMVESRFRNDLKNTEKNSPLFNKLLDSLESLDTNYMIDFLLENSIKTKNEEKMGWLTGIYGNTTLSYNSIMQVSFFDSAGILFVFEHIKNKKYTKKIISAFSELQKILDSNENGSSDSIISGKNSLLFLKGYKDQRIPEMEESLISNKSNLYANDLFLQPIGVSHVLSTFSCSNFELMKSQLKSIDYVNSDFKKFGIAHGKLGIKWAEFRLNQKLNNFEQSDLIFQSVLEMMAEVKKVENGWCNGSSGLLMVLYEMARRLNKRIDLFEFARNCTEIDDYDDYLEIDLSVCHGVAGKVQSLLFVYAITDDKRFLDLANKYWKKVFVIAKKNGYYTGEKSRDYLLGYFLGWSGIIDTAILLKNYNKGEKSYIPLNLSSESYQKELFNIK</sequence>
<dbReference type="InterPro" id="IPR025410">
    <property type="entry name" value="Lant_dehyd"/>
</dbReference>
<dbReference type="AlphaFoldDB" id="A0A0Z8FKS4"/>
<evidence type="ECO:0000313" key="4">
    <source>
        <dbReference type="Proteomes" id="UP000072794"/>
    </source>
</evidence>
<evidence type="ECO:0000313" key="3">
    <source>
        <dbReference type="EMBL" id="CYU82179.1"/>
    </source>
</evidence>
<dbReference type="InterPro" id="IPR012341">
    <property type="entry name" value="6hp_glycosidase-like_sf"/>
</dbReference>
<dbReference type="Proteomes" id="UP000072794">
    <property type="component" value="Unassembled WGS sequence"/>
</dbReference>
<reference evidence="3 4" key="1">
    <citation type="submission" date="2016-02" db="EMBL/GenBank/DDBJ databases">
        <authorList>
            <consortium name="Pathogen Informatics"/>
        </authorList>
    </citation>
    <scope>NUCLEOTIDE SEQUENCE [LARGE SCALE GENOMIC DNA]</scope>
    <source>
        <strain evidence="3 4">LSS52</strain>
    </source>
</reference>
<evidence type="ECO:0000259" key="2">
    <source>
        <dbReference type="Pfam" id="PF13575"/>
    </source>
</evidence>
<dbReference type="PIRSF" id="PIRSF037228">
    <property type="entry name" value="Lant_mod_RumM"/>
    <property type="match status" value="1"/>
</dbReference>
<dbReference type="GO" id="GO:0005975">
    <property type="term" value="P:carbohydrate metabolic process"/>
    <property type="evidence" value="ECO:0007669"/>
    <property type="project" value="InterPro"/>
</dbReference>
<gene>
    <name evidence="3" type="ORF">ERS132414_00964</name>
</gene>
<dbReference type="GO" id="GO:0046872">
    <property type="term" value="F:metal ion binding"/>
    <property type="evidence" value="ECO:0007669"/>
    <property type="project" value="UniProtKB-KW"/>
</dbReference>
<dbReference type="GO" id="GO:0031179">
    <property type="term" value="P:peptide modification"/>
    <property type="evidence" value="ECO:0007669"/>
    <property type="project" value="InterPro"/>
</dbReference>
<dbReference type="InterPro" id="IPR007822">
    <property type="entry name" value="LANC-like"/>
</dbReference>
<dbReference type="SMART" id="SM01260">
    <property type="entry name" value="LANC_like"/>
    <property type="match status" value="1"/>
</dbReference>
<dbReference type="RefSeq" id="WP_044775898.1">
    <property type="nucleotide sequence ID" value="NZ_CEDY01000007.1"/>
</dbReference>
<dbReference type="Pfam" id="PF13575">
    <property type="entry name" value="DUF4135"/>
    <property type="match status" value="1"/>
</dbReference>
<dbReference type="EMBL" id="FIHA01000015">
    <property type="protein sequence ID" value="CYU82179.1"/>
    <property type="molecule type" value="Genomic_DNA"/>
</dbReference>
<proteinExistence type="predicted"/>
<dbReference type="SUPFAM" id="SSF158745">
    <property type="entry name" value="LanC-like"/>
    <property type="match status" value="1"/>
</dbReference>
<dbReference type="Gene3D" id="1.50.10.10">
    <property type="match status" value="1"/>
</dbReference>
<protein>
    <submittedName>
        <fullName evidence="3">Lantibiotic synthetase</fullName>
    </submittedName>
</protein>
<evidence type="ECO:0000256" key="1">
    <source>
        <dbReference type="PIRSR" id="PIRSR607822-1"/>
    </source>
</evidence>
<dbReference type="InterPro" id="IPR017146">
    <property type="entry name" value="Lanti_2_LanM"/>
</dbReference>